<keyword evidence="6 13" id="KW-1133">Transmembrane helix</keyword>
<organism evidence="16 18">
    <name type="scientific">Didymodactylos carnosus</name>
    <dbReference type="NCBI Taxonomy" id="1234261"/>
    <lineage>
        <taxon>Eukaryota</taxon>
        <taxon>Metazoa</taxon>
        <taxon>Spiralia</taxon>
        <taxon>Gnathifera</taxon>
        <taxon>Rotifera</taxon>
        <taxon>Eurotatoria</taxon>
        <taxon>Bdelloidea</taxon>
        <taxon>Philodinida</taxon>
        <taxon>Philodinidae</taxon>
        <taxon>Didymodactylos</taxon>
    </lineage>
</organism>
<evidence type="ECO:0000256" key="14">
    <source>
        <dbReference type="SAM" id="Phobius"/>
    </source>
</evidence>
<keyword evidence="10" id="KW-1207">Sterol metabolism</keyword>
<evidence type="ECO:0000256" key="11">
    <source>
        <dbReference type="ARBA" id="ARBA00023221"/>
    </source>
</evidence>
<dbReference type="EMBL" id="CAJNOK010001264">
    <property type="protein sequence ID" value="CAF0802296.1"/>
    <property type="molecule type" value="Genomic_DNA"/>
</dbReference>
<dbReference type="Pfam" id="PF05241">
    <property type="entry name" value="EBP"/>
    <property type="match status" value="1"/>
</dbReference>
<protein>
    <recommendedName>
        <fullName evidence="15">EXPERA domain-containing protein</fullName>
    </recommendedName>
</protein>
<evidence type="ECO:0000256" key="8">
    <source>
        <dbReference type="ARBA" id="ARBA00023098"/>
    </source>
</evidence>
<sequence length="205" mass="23340">MMDVAQQYFDRISGTELVLALAYLIVPTSFILLFLYATTHVKQRLTMTVFWFVLSGVIHCTYEFLFVFSRSTTYISDVMDLYAASDNRYGHPLEAGTASMETITALVVGPLCIILAYSIVNGKSYRYPLQIIVCTCQIYGLIWFILQPEFTEGGLYSVASKDPFLFWVLFVGFNSPWAAFPPILLFKAFKHTAQCISRNEKQKLK</sequence>
<name>A0A8S2D383_9BILA</name>
<evidence type="ECO:0000313" key="18">
    <source>
        <dbReference type="Proteomes" id="UP000677228"/>
    </source>
</evidence>
<feature type="transmembrane region" description="Helical" evidence="14">
    <location>
        <begin position="127"/>
        <end position="146"/>
    </location>
</feature>
<dbReference type="GO" id="GO:0005783">
    <property type="term" value="C:endoplasmic reticulum"/>
    <property type="evidence" value="ECO:0007669"/>
    <property type="project" value="TreeGrafter"/>
</dbReference>
<evidence type="ECO:0000256" key="5">
    <source>
        <dbReference type="ARBA" id="ARBA00022955"/>
    </source>
</evidence>
<dbReference type="EMBL" id="CAJOBA010001264">
    <property type="protein sequence ID" value="CAF3585743.1"/>
    <property type="molecule type" value="Genomic_DNA"/>
</dbReference>
<keyword evidence="11" id="KW-0753">Steroid metabolism</keyword>
<dbReference type="PROSITE" id="PS51751">
    <property type="entry name" value="EXPERA"/>
    <property type="match status" value="1"/>
</dbReference>
<evidence type="ECO:0000256" key="1">
    <source>
        <dbReference type="ARBA" id="ARBA00004141"/>
    </source>
</evidence>
<dbReference type="InterPro" id="IPR007905">
    <property type="entry name" value="EBP"/>
</dbReference>
<evidence type="ECO:0000256" key="6">
    <source>
        <dbReference type="ARBA" id="ARBA00022989"/>
    </source>
</evidence>
<evidence type="ECO:0000256" key="9">
    <source>
        <dbReference type="ARBA" id="ARBA00023136"/>
    </source>
</evidence>
<evidence type="ECO:0000256" key="2">
    <source>
        <dbReference type="ARBA" id="ARBA00008337"/>
    </source>
</evidence>
<dbReference type="GO" id="GO:0016126">
    <property type="term" value="P:sterol biosynthetic process"/>
    <property type="evidence" value="ECO:0007669"/>
    <property type="project" value="UniProtKB-KW"/>
</dbReference>
<evidence type="ECO:0000256" key="12">
    <source>
        <dbReference type="ARBA" id="ARBA00023235"/>
    </source>
</evidence>
<keyword evidence="4 13" id="KW-0812">Transmembrane</keyword>
<dbReference type="InterPro" id="IPR033118">
    <property type="entry name" value="EXPERA"/>
</dbReference>
<evidence type="ECO:0000256" key="4">
    <source>
        <dbReference type="ARBA" id="ARBA00022692"/>
    </source>
</evidence>
<dbReference type="GO" id="GO:0016020">
    <property type="term" value="C:membrane"/>
    <property type="evidence" value="ECO:0007669"/>
    <property type="project" value="UniProtKB-SubCell"/>
</dbReference>
<dbReference type="Proteomes" id="UP000677228">
    <property type="component" value="Unassembled WGS sequence"/>
</dbReference>
<gene>
    <name evidence="16" type="ORF">OVA965_LOCUS4710</name>
    <name evidence="17" type="ORF">TMI583_LOCUS4708</name>
</gene>
<evidence type="ECO:0000256" key="7">
    <source>
        <dbReference type="ARBA" id="ARBA00023011"/>
    </source>
</evidence>
<feature type="transmembrane region" description="Helical" evidence="14">
    <location>
        <begin position="17"/>
        <end position="37"/>
    </location>
</feature>
<dbReference type="GO" id="GO:0000247">
    <property type="term" value="F:C-8 sterol isomerase activity"/>
    <property type="evidence" value="ECO:0007669"/>
    <property type="project" value="TreeGrafter"/>
</dbReference>
<comment type="similarity">
    <text evidence="2">Belongs to the EBP family.</text>
</comment>
<keyword evidence="5" id="KW-0752">Steroid biosynthesis</keyword>
<feature type="transmembrane region" description="Helical" evidence="14">
    <location>
        <begin position="166"/>
        <end position="189"/>
    </location>
</feature>
<comment type="subcellular location">
    <subcellularLocation>
        <location evidence="1">Membrane</location>
        <topology evidence="1">Multi-pass membrane protein</topology>
    </subcellularLocation>
</comment>
<keyword evidence="3" id="KW-0444">Lipid biosynthesis</keyword>
<proteinExistence type="inferred from homology"/>
<dbReference type="PANTHER" id="PTHR14207">
    <property type="entry name" value="STEROL ISOMERASE"/>
    <property type="match status" value="1"/>
</dbReference>
<dbReference type="GO" id="GO:0047750">
    <property type="term" value="F:cholestenol delta-isomerase activity"/>
    <property type="evidence" value="ECO:0007669"/>
    <property type="project" value="InterPro"/>
</dbReference>
<evidence type="ECO:0000256" key="10">
    <source>
        <dbReference type="ARBA" id="ARBA00023166"/>
    </source>
</evidence>
<accession>A0A8S2D383</accession>
<keyword evidence="9 13" id="KW-0472">Membrane</keyword>
<comment type="caution">
    <text evidence="16">The sequence shown here is derived from an EMBL/GenBank/DDBJ whole genome shotgun (WGS) entry which is preliminary data.</text>
</comment>
<dbReference type="PANTHER" id="PTHR14207:SF0">
    <property type="entry name" value="3-BETA-HYDROXYSTEROID-DELTA(8),DELTA(7)-ISOMERASE"/>
    <property type="match status" value="1"/>
</dbReference>
<dbReference type="AlphaFoldDB" id="A0A8S2D383"/>
<keyword evidence="12" id="KW-0413">Isomerase</keyword>
<evidence type="ECO:0000313" key="16">
    <source>
        <dbReference type="EMBL" id="CAF0802296.1"/>
    </source>
</evidence>
<evidence type="ECO:0000256" key="13">
    <source>
        <dbReference type="PROSITE-ProRule" id="PRU01087"/>
    </source>
</evidence>
<dbReference type="Proteomes" id="UP000682733">
    <property type="component" value="Unassembled WGS sequence"/>
</dbReference>
<evidence type="ECO:0000313" key="17">
    <source>
        <dbReference type="EMBL" id="CAF3585743.1"/>
    </source>
</evidence>
<keyword evidence="8" id="KW-0443">Lipid metabolism</keyword>
<feature type="transmembrane region" description="Helical" evidence="14">
    <location>
        <begin position="49"/>
        <end position="69"/>
    </location>
</feature>
<dbReference type="GO" id="GO:0004769">
    <property type="term" value="F:steroid Delta-isomerase activity"/>
    <property type="evidence" value="ECO:0007669"/>
    <property type="project" value="TreeGrafter"/>
</dbReference>
<evidence type="ECO:0000256" key="3">
    <source>
        <dbReference type="ARBA" id="ARBA00022516"/>
    </source>
</evidence>
<evidence type="ECO:0000259" key="15">
    <source>
        <dbReference type="PROSITE" id="PS51751"/>
    </source>
</evidence>
<feature type="transmembrane region" description="Helical" evidence="14">
    <location>
        <begin position="102"/>
        <end position="120"/>
    </location>
</feature>
<reference evidence="16" key="1">
    <citation type="submission" date="2021-02" db="EMBL/GenBank/DDBJ databases">
        <authorList>
            <person name="Nowell W R."/>
        </authorList>
    </citation>
    <scope>NUCLEOTIDE SEQUENCE</scope>
</reference>
<keyword evidence="7" id="KW-0756">Sterol biosynthesis</keyword>
<feature type="domain" description="EXPERA" evidence="15">
    <location>
        <begin position="44"/>
        <end position="185"/>
    </location>
</feature>